<comment type="caution">
    <text evidence="1">The sequence shown here is derived from an EMBL/GenBank/DDBJ whole genome shotgun (WGS) entry which is preliminary data.</text>
</comment>
<dbReference type="AlphaFoldDB" id="A0A0F9J2D8"/>
<sequence>FTNFNISAVIAFIENADIFEYYSFLIDINFHIKYFFNLIQISIIFDDMRLVG</sequence>
<dbReference type="EMBL" id="LAZR01012484">
    <property type="protein sequence ID" value="KKM26584.1"/>
    <property type="molecule type" value="Genomic_DNA"/>
</dbReference>
<evidence type="ECO:0000313" key="1">
    <source>
        <dbReference type="EMBL" id="KKM26584.1"/>
    </source>
</evidence>
<organism evidence="1">
    <name type="scientific">marine sediment metagenome</name>
    <dbReference type="NCBI Taxonomy" id="412755"/>
    <lineage>
        <taxon>unclassified sequences</taxon>
        <taxon>metagenomes</taxon>
        <taxon>ecological metagenomes</taxon>
    </lineage>
</organism>
<accession>A0A0F9J2D8</accession>
<protein>
    <submittedName>
        <fullName evidence="1">Uncharacterized protein</fullName>
    </submittedName>
</protein>
<feature type="non-terminal residue" evidence="1">
    <location>
        <position position="1"/>
    </location>
</feature>
<reference evidence="1" key="1">
    <citation type="journal article" date="2015" name="Nature">
        <title>Complex archaea that bridge the gap between prokaryotes and eukaryotes.</title>
        <authorList>
            <person name="Spang A."/>
            <person name="Saw J.H."/>
            <person name="Jorgensen S.L."/>
            <person name="Zaremba-Niedzwiedzka K."/>
            <person name="Martijn J."/>
            <person name="Lind A.E."/>
            <person name="van Eijk R."/>
            <person name="Schleper C."/>
            <person name="Guy L."/>
            <person name="Ettema T.J."/>
        </authorList>
    </citation>
    <scope>NUCLEOTIDE SEQUENCE</scope>
</reference>
<name>A0A0F9J2D8_9ZZZZ</name>
<proteinExistence type="predicted"/>
<gene>
    <name evidence="1" type="ORF">LCGC14_1583270</name>
</gene>